<dbReference type="InterPro" id="IPR039261">
    <property type="entry name" value="FNR_nucleotide-bd"/>
</dbReference>
<dbReference type="SUPFAM" id="SSF54292">
    <property type="entry name" value="2Fe-2S ferredoxin-like"/>
    <property type="match status" value="1"/>
</dbReference>
<dbReference type="PROSITE" id="PS51384">
    <property type="entry name" value="FAD_FR"/>
    <property type="match status" value="1"/>
</dbReference>
<dbReference type="InterPro" id="IPR001041">
    <property type="entry name" value="2Fe-2S_ferredoxin-type"/>
</dbReference>
<dbReference type="InterPro" id="IPR012675">
    <property type="entry name" value="Beta-grasp_dom_sf"/>
</dbReference>
<keyword evidence="1" id="KW-0001">2Fe-2S</keyword>
<dbReference type="Pfam" id="PF03473">
    <property type="entry name" value="MOSC"/>
    <property type="match status" value="1"/>
</dbReference>
<dbReference type="GO" id="GO:0030151">
    <property type="term" value="F:molybdenum ion binding"/>
    <property type="evidence" value="ECO:0007669"/>
    <property type="project" value="InterPro"/>
</dbReference>
<feature type="domain" description="2Fe-2S ferredoxin-type" evidence="3">
    <location>
        <begin position="446"/>
        <end position="531"/>
    </location>
</feature>
<dbReference type="PRINTS" id="PR00409">
    <property type="entry name" value="PHDIOXRDTASE"/>
</dbReference>
<keyword evidence="2" id="KW-0411">Iron-sulfur</keyword>
<organism evidence="6 7">
    <name type="scientific">Sodiomyces alkalinus (strain CBS 110278 / VKM F-3762 / F11)</name>
    <name type="common">Alkaliphilic filamentous fungus</name>
    <dbReference type="NCBI Taxonomy" id="1314773"/>
    <lineage>
        <taxon>Eukaryota</taxon>
        <taxon>Fungi</taxon>
        <taxon>Dikarya</taxon>
        <taxon>Ascomycota</taxon>
        <taxon>Pezizomycotina</taxon>
        <taxon>Sordariomycetes</taxon>
        <taxon>Hypocreomycetidae</taxon>
        <taxon>Glomerellales</taxon>
        <taxon>Plectosphaerellaceae</taxon>
        <taxon>Sodiomyces</taxon>
    </lineage>
</organism>
<dbReference type="GO" id="GO:0016491">
    <property type="term" value="F:oxidoreductase activity"/>
    <property type="evidence" value="ECO:0007669"/>
    <property type="project" value="InterPro"/>
</dbReference>
<dbReference type="Gene3D" id="3.10.20.30">
    <property type="match status" value="1"/>
</dbReference>
<dbReference type="PROSITE" id="PS00197">
    <property type="entry name" value="2FE2S_FER_1"/>
    <property type="match status" value="1"/>
</dbReference>
<dbReference type="CDD" id="cd06185">
    <property type="entry name" value="PDR_like"/>
    <property type="match status" value="1"/>
</dbReference>
<dbReference type="GO" id="GO:0051537">
    <property type="term" value="F:2 iron, 2 sulfur cluster binding"/>
    <property type="evidence" value="ECO:0007669"/>
    <property type="project" value="UniProtKB-KW"/>
</dbReference>
<dbReference type="GeneID" id="39580794"/>
<dbReference type="STRING" id="1314773.A0A3N2PTT9"/>
<evidence type="ECO:0000259" key="4">
    <source>
        <dbReference type="PROSITE" id="PS51340"/>
    </source>
</evidence>
<protein>
    <submittedName>
        <fullName evidence="6">MOSC domain-containing protein</fullName>
    </submittedName>
</protein>
<dbReference type="EMBL" id="ML119057">
    <property type="protein sequence ID" value="ROT37746.1"/>
    <property type="molecule type" value="Genomic_DNA"/>
</dbReference>
<dbReference type="PROSITE" id="PS51340">
    <property type="entry name" value="MOSC"/>
    <property type="match status" value="1"/>
</dbReference>
<feature type="domain" description="MOSC" evidence="4">
    <location>
        <begin position="13"/>
        <end position="150"/>
    </location>
</feature>
<keyword evidence="1" id="KW-0479">Metal-binding</keyword>
<dbReference type="SUPFAM" id="SSF63380">
    <property type="entry name" value="Riboflavin synthase domain-like"/>
    <property type="match status" value="1"/>
</dbReference>
<dbReference type="PANTHER" id="PTHR30212">
    <property type="entry name" value="PROTEIN YIIM"/>
    <property type="match status" value="1"/>
</dbReference>
<dbReference type="Pfam" id="PF00111">
    <property type="entry name" value="Fer2"/>
    <property type="match status" value="1"/>
</dbReference>
<dbReference type="Gene3D" id="2.40.30.10">
    <property type="entry name" value="Translation factors"/>
    <property type="match status" value="1"/>
</dbReference>
<dbReference type="Proteomes" id="UP000272025">
    <property type="component" value="Unassembled WGS sequence"/>
</dbReference>
<feature type="domain" description="FAD-binding FR-type" evidence="5">
    <location>
        <begin position="218"/>
        <end position="328"/>
    </location>
</feature>
<dbReference type="InterPro" id="IPR017927">
    <property type="entry name" value="FAD-bd_FR_type"/>
</dbReference>
<dbReference type="SUPFAM" id="SSF52343">
    <property type="entry name" value="Ferredoxin reductase-like, C-terminal NADP-linked domain"/>
    <property type="match status" value="1"/>
</dbReference>
<dbReference type="PROSITE" id="PS51085">
    <property type="entry name" value="2FE2S_FER_2"/>
    <property type="match status" value="1"/>
</dbReference>
<evidence type="ECO:0000259" key="5">
    <source>
        <dbReference type="PROSITE" id="PS51384"/>
    </source>
</evidence>
<dbReference type="Pfam" id="PF03475">
    <property type="entry name" value="YiiM_3-alpha"/>
    <property type="match status" value="1"/>
</dbReference>
<dbReference type="InterPro" id="IPR006058">
    <property type="entry name" value="2Fe2S_fd_BS"/>
</dbReference>
<dbReference type="InterPro" id="IPR052353">
    <property type="entry name" value="Benzoxazolinone_Detox_Enz"/>
</dbReference>
<dbReference type="GO" id="GO:0030170">
    <property type="term" value="F:pyridoxal phosphate binding"/>
    <property type="evidence" value="ECO:0007669"/>
    <property type="project" value="InterPro"/>
</dbReference>
<dbReference type="PANTHER" id="PTHR30212:SF2">
    <property type="entry name" value="PROTEIN YIIM"/>
    <property type="match status" value="1"/>
</dbReference>
<reference evidence="6 7" key="1">
    <citation type="journal article" date="2018" name="Mol. Ecol.">
        <title>The obligate alkalophilic soda-lake fungus Sodiomyces alkalinus has shifted to a protein diet.</title>
        <authorList>
            <person name="Grum-Grzhimaylo A.A."/>
            <person name="Falkoski D.L."/>
            <person name="van den Heuvel J."/>
            <person name="Valero-Jimenez C.A."/>
            <person name="Min B."/>
            <person name="Choi I.G."/>
            <person name="Lipzen A."/>
            <person name="Daum C.G."/>
            <person name="Aanen D.K."/>
            <person name="Tsang A."/>
            <person name="Henrissat B."/>
            <person name="Bilanenko E.N."/>
            <person name="de Vries R.P."/>
            <person name="van Kan J.A.L."/>
            <person name="Grigoriev I.V."/>
            <person name="Debets A.J.M."/>
        </authorList>
    </citation>
    <scope>NUCLEOTIDE SEQUENCE [LARGE SCALE GENOMIC DNA]</scope>
    <source>
        <strain evidence="6 7">F11</strain>
    </source>
</reference>
<dbReference type="Gene3D" id="3.40.50.80">
    <property type="entry name" value="Nucleotide-binding domain of ferredoxin-NADP reductase (FNR) module"/>
    <property type="match status" value="1"/>
</dbReference>
<evidence type="ECO:0000313" key="7">
    <source>
        <dbReference type="Proteomes" id="UP000272025"/>
    </source>
</evidence>
<gene>
    <name evidence="6" type="ORF">SODALDRAFT_334875</name>
</gene>
<dbReference type="InterPro" id="IPR005302">
    <property type="entry name" value="MoCF_Sase_C"/>
</dbReference>
<proteinExistence type="predicted"/>
<keyword evidence="1" id="KW-0408">Iron</keyword>
<dbReference type="AlphaFoldDB" id="A0A3N2PTT9"/>
<dbReference type="InterPro" id="IPR017938">
    <property type="entry name" value="Riboflavin_synthase-like_b-brl"/>
</dbReference>
<sequence length="531" mass="58692">MPGLEIESGIEKAIRSGPVRVTRLGLEDDEHDPIFHGGVDKALHGYCCSHYPNWRAEYPAAADRLRWGSFGENFVMRHMNERNVCIGDVFSVGDEVLVQVSLPRQPCFKLNHRFHIKNFAPQTYRTSRTGWYYRVLREGTVQAGDAVTLVERRWPKWTIERVQEYLHRNQDDLAMNEELAAIEAMGEESRGAFRTRAAKAKAKAKAKANANADKGPKEKWRDFRIIDRKIQTPRIASYILEAVAPDSEAEPFPRGGTHVRLRLPNGLQRSYSIVSGDPNKFELAVALEPASRGGSRWLHSQDAAPEAGAVIQVGRMTTDVPNASAASHLVFVAGGVGITAFLALIENNISIHLSLELHYAVRSAEDVPFRDRVFALGSALHLYDGAKGERMDIDQIVGALKWNSQLYLCGPSRMMAAAREAVGKHGVDEKEVHFEAFEAEMGGDPFEAEVANRDGRVVRVGEEETLLEALKREFGSDAMDSSCEVGNCGTCAIGVRSGRVDHRGTALSKEEKGDAMLSCVSRGVGRITIEI</sequence>
<dbReference type="Gene3D" id="2.40.33.20">
    <property type="entry name" value="PK beta-barrel domain-like"/>
    <property type="match status" value="1"/>
</dbReference>
<evidence type="ECO:0000259" key="3">
    <source>
        <dbReference type="PROSITE" id="PS51085"/>
    </source>
</evidence>
<dbReference type="SUPFAM" id="SSF50800">
    <property type="entry name" value="PK beta-barrel domain-like"/>
    <property type="match status" value="1"/>
</dbReference>
<dbReference type="InterPro" id="IPR036010">
    <property type="entry name" value="2Fe-2S_ferredoxin-like_sf"/>
</dbReference>
<keyword evidence="7" id="KW-1185">Reference proteome</keyword>
<dbReference type="InterPro" id="IPR011037">
    <property type="entry name" value="Pyrv_Knase-like_insert_dom_sf"/>
</dbReference>
<evidence type="ECO:0000256" key="2">
    <source>
        <dbReference type="ARBA" id="ARBA00023014"/>
    </source>
</evidence>
<evidence type="ECO:0000256" key="1">
    <source>
        <dbReference type="ARBA" id="ARBA00022714"/>
    </source>
</evidence>
<name>A0A3N2PTT9_SODAK</name>
<dbReference type="InterPro" id="IPR005163">
    <property type="entry name" value="Tri_helical_YiiM-like"/>
</dbReference>
<dbReference type="CDD" id="cd00207">
    <property type="entry name" value="fer2"/>
    <property type="match status" value="1"/>
</dbReference>
<accession>A0A3N2PTT9</accession>
<evidence type="ECO:0000313" key="6">
    <source>
        <dbReference type="EMBL" id="ROT37746.1"/>
    </source>
</evidence>
<dbReference type="OrthoDB" id="5390at2759"/>
<dbReference type="RefSeq" id="XP_028465552.1">
    <property type="nucleotide sequence ID" value="XM_028612316.1"/>
</dbReference>